<reference evidence="12" key="1">
    <citation type="submission" date="2020-10" db="EMBL/GenBank/DDBJ databases">
        <authorList>
            <person name="Gilroy R."/>
        </authorList>
    </citation>
    <scope>NUCLEOTIDE SEQUENCE</scope>
    <source>
        <strain evidence="12">7293</strain>
    </source>
</reference>
<reference evidence="12" key="2">
    <citation type="journal article" date="2021" name="PeerJ">
        <title>Extensive microbial diversity within the chicken gut microbiome revealed by metagenomics and culture.</title>
        <authorList>
            <person name="Gilroy R."/>
            <person name="Ravi A."/>
            <person name="Getino M."/>
            <person name="Pursley I."/>
            <person name="Horton D.L."/>
            <person name="Alikhan N.F."/>
            <person name="Baker D."/>
            <person name="Gharbi K."/>
            <person name="Hall N."/>
            <person name="Watson M."/>
            <person name="Adriaenssens E.M."/>
            <person name="Foster-Nyarko E."/>
            <person name="Jarju S."/>
            <person name="Secka A."/>
            <person name="Antonio M."/>
            <person name="Oren A."/>
            <person name="Chaudhuri R.R."/>
            <person name="La Ragione R."/>
            <person name="Hildebrand F."/>
            <person name="Pallen M.J."/>
        </authorList>
    </citation>
    <scope>NUCLEOTIDE SEQUENCE</scope>
    <source>
        <strain evidence="12">7293</strain>
    </source>
</reference>
<dbReference type="Gene3D" id="1.10.260.50">
    <property type="match status" value="1"/>
</dbReference>
<keyword evidence="6" id="KW-0479">Metal-binding</keyword>
<keyword evidence="8" id="KW-0408">Iron</keyword>
<dbReference type="EC" id="2.8.1.7" evidence="4"/>
<dbReference type="EMBL" id="JADIMT010000099">
    <property type="protein sequence ID" value="MBO8437072.1"/>
    <property type="molecule type" value="Genomic_DNA"/>
</dbReference>
<dbReference type="Pfam" id="PF00266">
    <property type="entry name" value="Aminotran_5"/>
    <property type="match status" value="1"/>
</dbReference>
<dbReference type="Proteomes" id="UP000823615">
    <property type="component" value="Unassembled WGS sequence"/>
</dbReference>
<evidence type="ECO:0000256" key="1">
    <source>
        <dbReference type="ARBA" id="ARBA00001933"/>
    </source>
</evidence>
<proteinExistence type="inferred from homology"/>
<keyword evidence="9" id="KW-0411">Iron-sulfur</keyword>
<accession>A0A9D9E046</accession>
<comment type="cofactor">
    <cofactor evidence="1">
        <name>pyridoxal 5'-phosphate</name>
        <dbReference type="ChEBI" id="CHEBI:597326"/>
    </cofactor>
</comment>
<dbReference type="PANTHER" id="PTHR11601:SF34">
    <property type="entry name" value="CYSTEINE DESULFURASE"/>
    <property type="match status" value="1"/>
</dbReference>
<evidence type="ECO:0000256" key="10">
    <source>
        <dbReference type="ARBA" id="ARBA00050776"/>
    </source>
</evidence>
<evidence type="ECO:0000256" key="2">
    <source>
        <dbReference type="ARBA" id="ARBA00003120"/>
    </source>
</evidence>
<keyword evidence="5" id="KW-0808">Transferase</keyword>
<gene>
    <name evidence="12" type="ORF">IAA97_08855</name>
</gene>
<dbReference type="InterPro" id="IPR000192">
    <property type="entry name" value="Aminotrans_V_dom"/>
</dbReference>
<dbReference type="GO" id="GO:0051536">
    <property type="term" value="F:iron-sulfur cluster binding"/>
    <property type="evidence" value="ECO:0007669"/>
    <property type="project" value="UniProtKB-KW"/>
</dbReference>
<evidence type="ECO:0000256" key="6">
    <source>
        <dbReference type="ARBA" id="ARBA00022723"/>
    </source>
</evidence>
<comment type="caution">
    <text evidence="12">The sequence shown here is derived from an EMBL/GenBank/DDBJ whole genome shotgun (WGS) entry which is preliminary data.</text>
</comment>
<dbReference type="Gene3D" id="3.90.1150.10">
    <property type="entry name" value="Aspartate Aminotransferase, domain 1"/>
    <property type="match status" value="1"/>
</dbReference>
<protein>
    <recommendedName>
        <fullName evidence="4">cysteine desulfurase</fullName>
        <ecNumber evidence="4">2.8.1.7</ecNumber>
    </recommendedName>
</protein>
<evidence type="ECO:0000256" key="5">
    <source>
        <dbReference type="ARBA" id="ARBA00022679"/>
    </source>
</evidence>
<evidence type="ECO:0000256" key="3">
    <source>
        <dbReference type="ARBA" id="ARBA00006490"/>
    </source>
</evidence>
<comment type="function">
    <text evidence="2">Catalyzes the removal of elemental sulfur atoms from cysteine to produce alanine. Seems to participate in the biosynthesis of the nitrogenase metalloclusters by providing the inorganic sulfur required for the Fe-S core formation.</text>
</comment>
<evidence type="ECO:0000313" key="13">
    <source>
        <dbReference type="Proteomes" id="UP000823615"/>
    </source>
</evidence>
<dbReference type="InterPro" id="IPR015422">
    <property type="entry name" value="PyrdxlP-dep_Trfase_small"/>
</dbReference>
<evidence type="ECO:0000259" key="11">
    <source>
        <dbReference type="Pfam" id="PF00266"/>
    </source>
</evidence>
<dbReference type="InterPro" id="IPR015421">
    <property type="entry name" value="PyrdxlP-dep_Trfase_major"/>
</dbReference>
<comment type="catalytic activity">
    <reaction evidence="10">
        <text>(sulfur carrier)-H + L-cysteine = (sulfur carrier)-SH + L-alanine</text>
        <dbReference type="Rhea" id="RHEA:43892"/>
        <dbReference type="Rhea" id="RHEA-COMP:14737"/>
        <dbReference type="Rhea" id="RHEA-COMP:14739"/>
        <dbReference type="ChEBI" id="CHEBI:29917"/>
        <dbReference type="ChEBI" id="CHEBI:35235"/>
        <dbReference type="ChEBI" id="CHEBI:57972"/>
        <dbReference type="ChEBI" id="CHEBI:64428"/>
        <dbReference type="EC" id="2.8.1.7"/>
    </reaction>
</comment>
<evidence type="ECO:0000313" key="12">
    <source>
        <dbReference type="EMBL" id="MBO8437072.1"/>
    </source>
</evidence>
<dbReference type="SUPFAM" id="SSF53383">
    <property type="entry name" value="PLP-dependent transferases"/>
    <property type="match status" value="1"/>
</dbReference>
<keyword evidence="7" id="KW-0663">Pyridoxal phosphate</keyword>
<evidence type="ECO:0000256" key="4">
    <source>
        <dbReference type="ARBA" id="ARBA00012239"/>
    </source>
</evidence>
<comment type="similarity">
    <text evidence="3">Belongs to the class-V pyridoxal-phosphate-dependent aminotransferase family. NifS/IscS subfamily.</text>
</comment>
<dbReference type="InterPro" id="IPR016454">
    <property type="entry name" value="Cysteine_dSase"/>
</dbReference>
<dbReference type="Gene3D" id="3.40.640.10">
    <property type="entry name" value="Type I PLP-dependent aspartate aminotransferase-like (Major domain)"/>
    <property type="match status" value="1"/>
</dbReference>
<evidence type="ECO:0000256" key="9">
    <source>
        <dbReference type="ARBA" id="ARBA00023014"/>
    </source>
</evidence>
<dbReference type="FunFam" id="3.40.640.10:FF:000084">
    <property type="entry name" value="IscS-like cysteine desulfurase"/>
    <property type="match status" value="1"/>
</dbReference>
<evidence type="ECO:0000256" key="7">
    <source>
        <dbReference type="ARBA" id="ARBA00022898"/>
    </source>
</evidence>
<dbReference type="PANTHER" id="PTHR11601">
    <property type="entry name" value="CYSTEINE DESULFURYLASE FAMILY MEMBER"/>
    <property type="match status" value="1"/>
</dbReference>
<evidence type="ECO:0000256" key="8">
    <source>
        <dbReference type="ARBA" id="ARBA00023004"/>
    </source>
</evidence>
<sequence length="390" mass="42395">MDRRYVYLDNNGTTRMADEVIAFIDENNELYGNASSMHTLGRQAASGIEWARGKVASLVDASPEEIYFTSGASESNNMVLNIFRDRIDSGDSRKRIIISSVEHPATIETAKYLKAKGYLIDYCPVDSIGRVKLDELGRMLGDDVALVSIMTGNNESGTIQPVKEAAKLAHEAGSFFHTDATQAIGKIPVSVKDIGADYLSLSAHKFYGPKGVGVLYARKSVPLSPFVHGGHQEHGMRAGTYNNQAILGLGKAAELAESGLESEHEKLWQMREALRKGIEERIPDVVVNGSNDETLCLPGTLNISFPSAEGESILLYLDLEGIEVSTGSACATGSLEPSYVLLAAGLDVELAHGSIRFSFGRYNTMEDVDYVLEKLPPIISRVRSMSTRKV</sequence>
<organism evidence="12 13">
    <name type="scientific">Candidatus Ornithospirochaeta stercoripullorum</name>
    <dbReference type="NCBI Taxonomy" id="2840899"/>
    <lineage>
        <taxon>Bacteria</taxon>
        <taxon>Pseudomonadati</taxon>
        <taxon>Spirochaetota</taxon>
        <taxon>Spirochaetia</taxon>
        <taxon>Spirochaetales</taxon>
        <taxon>Spirochaetaceae</taxon>
        <taxon>Spirochaetaceae incertae sedis</taxon>
        <taxon>Candidatus Ornithospirochaeta</taxon>
    </lineage>
</organism>
<dbReference type="GO" id="GO:0046872">
    <property type="term" value="F:metal ion binding"/>
    <property type="evidence" value="ECO:0007669"/>
    <property type="project" value="UniProtKB-KW"/>
</dbReference>
<dbReference type="GO" id="GO:0031071">
    <property type="term" value="F:cysteine desulfurase activity"/>
    <property type="evidence" value="ECO:0007669"/>
    <property type="project" value="UniProtKB-EC"/>
</dbReference>
<dbReference type="PIRSF" id="PIRSF005572">
    <property type="entry name" value="NifS"/>
    <property type="match status" value="1"/>
</dbReference>
<dbReference type="InterPro" id="IPR015424">
    <property type="entry name" value="PyrdxlP-dep_Trfase"/>
</dbReference>
<name>A0A9D9E046_9SPIO</name>
<dbReference type="GO" id="GO:0008483">
    <property type="term" value="F:transaminase activity"/>
    <property type="evidence" value="ECO:0007669"/>
    <property type="project" value="UniProtKB-KW"/>
</dbReference>
<dbReference type="AlphaFoldDB" id="A0A9D9E046"/>
<feature type="domain" description="Aminotransferase class V" evidence="11">
    <location>
        <begin position="6"/>
        <end position="371"/>
    </location>
</feature>
<keyword evidence="12" id="KW-0032">Aminotransferase</keyword>